<dbReference type="Proteomes" id="UP000267342">
    <property type="component" value="Chromosome"/>
</dbReference>
<name>A0A348HBP0_9GAMM</name>
<accession>A0A348HBP0</accession>
<dbReference type="Pfam" id="PF02574">
    <property type="entry name" value="S-methyl_trans"/>
    <property type="match status" value="1"/>
</dbReference>
<feature type="binding site" evidence="6">
    <location>
        <position position="342"/>
    </location>
    <ligand>
        <name>Zn(2+)</name>
        <dbReference type="ChEBI" id="CHEBI:29105"/>
    </ligand>
</feature>
<evidence type="ECO:0000256" key="6">
    <source>
        <dbReference type="PROSITE-ProRule" id="PRU00333"/>
    </source>
</evidence>
<dbReference type="PROSITE" id="PS50970">
    <property type="entry name" value="HCY"/>
    <property type="match status" value="1"/>
</dbReference>
<evidence type="ECO:0000256" key="3">
    <source>
        <dbReference type="ARBA" id="ARBA00022723"/>
    </source>
</evidence>
<dbReference type="Gene3D" id="3.20.20.330">
    <property type="entry name" value="Homocysteine-binding-like domain"/>
    <property type="match status" value="1"/>
</dbReference>
<evidence type="ECO:0000313" key="8">
    <source>
        <dbReference type="EMBL" id="BBG29042.1"/>
    </source>
</evidence>
<feature type="domain" description="Hcy-binding" evidence="7">
    <location>
        <begin position="116"/>
        <end position="425"/>
    </location>
</feature>
<dbReference type="EMBL" id="AP018933">
    <property type="protein sequence ID" value="BBG29042.1"/>
    <property type="molecule type" value="Genomic_DNA"/>
</dbReference>
<keyword evidence="4 6" id="KW-0862">Zinc</keyword>
<dbReference type="STRING" id="1123510.GCA_000620025_02364"/>
<dbReference type="NCBIfam" id="NF007020">
    <property type="entry name" value="PRK09485.1"/>
    <property type="match status" value="1"/>
</dbReference>
<evidence type="ECO:0000256" key="4">
    <source>
        <dbReference type="ARBA" id="ARBA00022833"/>
    </source>
</evidence>
<dbReference type="FunFam" id="3.20.20.330:FF:000002">
    <property type="entry name" value="Homocysteine S-methyltransferase"/>
    <property type="match status" value="1"/>
</dbReference>
<dbReference type="InterPro" id="IPR051486">
    <property type="entry name" value="Hcy_S-methyltransferase"/>
</dbReference>
<sequence length="435" mass="48281">MGTGHFIPRMRSCLPWHGLRPNTAPFTLLRPILHRSVLPLLLHGQMLSQVQKYLMIDIVYALLRKGIFLFISALYTTVSCWQRLRHTRTFIYQHAACGDAAPLLRRTTERLTTMTHPLDDLLARVPFAILDGALASELENRGCDLNDALWSARVLAEQPALIAQVHRDYFDAGADIDISASYQASLAGYAQAGINAERARQLMAESATLLNQARQDYLDAHPDHTLPMLVAGSVGPYGAWLADGSEYVGNYTHDERTLKDFHRPRIAALLEEGVDILACETIPMLAEAQALTHLLEEEFPEATAWIAFSVQDDAHIADGTPIEECAIWLSQHPQIKAIGLNCTGMQHVEGMVKRLASATTLPIVIYPNAGEHYDPTDKRWYPCETAQSLGSHASLVQRWYAAGARIIGGCCRTTPNDTRTVAKVRQVLLDAETQR</sequence>
<dbReference type="PANTHER" id="PTHR46015:SF1">
    <property type="entry name" value="HOMOCYSTEINE S-METHYLTRANSFERASE-LIKE ISOFORM 1"/>
    <property type="match status" value="1"/>
</dbReference>
<dbReference type="InterPro" id="IPR003726">
    <property type="entry name" value="HCY_dom"/>
</dbReference>
<reference evidence="8 9" key="1">
    <citation type="submission" date="2018-09" db="EMBL/GenBank/DDBJ databases">
        <title>Zymobacter palmae IAM14233 (=T109) whole genome analysis.</title>
        <authorList>
            <person name="Yanase H."/>
        </authorList>
    </citation>
    <scope>NUCLEOTIDE SEQUENCE [LARGE SCALE GENOMIC DNA]</scope>
    <source>
        <strain evidence="8 9">IAM14233</strain>
    </source>
</reference>
<gene>
    <name evidence="8" type="ORF">ZBT109_0244</name>
</gene>
<evidence type="ECO:0000256" key="5">
    <source>
        <dbReference type="ARBA" id="ARBA00076752"/>
    </source>
</evidence>
<dbReference type="AlphaFoldDB" id="A0A348HBP0"/>
<keyword evidence="9" id="KW-1185">Reference proteome</keyword>
<dbReference type="GO" id="GO:0008898">
    <property type="term" value="F:S-adenosylmethionine-homocysteine S-methyltransferase activity"/>
    <property type="evidence" value="ECO:0007669"/>
    <property type="project" value="TreeGrafter"/>
</dbReference>
<evidence type="ECO:0000259" key="7">
    <source>
        <dbReference type="PROSITE" id="PS50970"/>
    </source>
</evidence>
<keyword evidence="3 6" id="KW-0479">Metal-binding</keyword>
<comment type="cofactor">
    <cofactor evidence="6">
        <name>Zn(2+)</name>
        <dbReference type="ChEBI" id="CHEBI:29105"/>
    </cofactor>
</comment>
<dbReference type="GO" id="GO:0032259">
    <property type="term" value="P:methylation"/>
    <property type="evidence" value="ECO:0007669"/>
    <property type="project" value="UniProtKB-KW"/>
</dbReference>
<dbReference type="PANTHER" id="PTHR46015">
    <property type="entry name" value="ZGC:172121"/>
    <property type="match status" value="1"/>
</dbReference>
<feature type="binding site" evidence="6">
    <location>
        <position position="411"/>
    </location>
    <ligand>
        <name>Zn(2+)</name>
        <dbReference type="ChEBI" id="CHEBI:29105"/>
    </ligand>
</feature>
<keyword evidence="1 6" id="KW-0489">Methyltransferase</keyword>
<organism evidence="8 9">
    <name type="scientific">Zymobacter palmae</name>
    <dbReference type="NCBI Taxonomy" id="33074"/>
    <lineage>
        <taxon>Bacteria</taxon>
        <taxon>Pseudomonadati</taxon>
        <taxon>Pseudomonadota</taxon>
        <taxon>Gammaproteobacteria</taxon>
        <taxon>Oceanospirillales</taxon>
        <taxon>Halomonadaceae</taxon>
        <taxon>Zymobacter group</taxon>
        <taxon>Zymobacter</taxon>
    </lineage>
</organism>
<dbReference type="InterPro" id="IPR036589">
    <property type="entry name" value="HCY_dom_sf"/>
</dbReference>
<evidence type="ECO:0000256" key="1">
    <source>
        <dbReference type="ARBA" id="ARBA00022603"/>
    </source>
</evidence>
<dbReference type="GO" id="GO:0033528">
    <property type="term" value="P:S-methylmethionine cycle"/>
    <property type="evidence" value="ECO:0007669"/>
    <property type="project" value="TreeGrafter"/>
</dbReference>
<protein>
    <recommendedName>
        <fullName evidence="5">S-methylmethionine:homocysteine methyltransferase</fullName>
    </recommendedName>
</protein>
<dbReference type="KEGG" id="zpl:ZBT109_0244"/>
<dbReference type="GO" id="GO:0046872">
    <property type="term" value="F:metal ion binding"/>
    <property type="evidence" value="ECO:0007669"/>
    <property type="project" value="UniProtKB-KW"/>
</dbReference>
<dbReference type="GO" id="GO:0009086">
    <property type="term" value="P:methionine biosynthetic process"/>
    <property type="evidence" value="ECO:0007669"/>
    <property type="project" value="TreeGrafter"/>
</dbReference>
<proteinExistence type="predicted"/>
<feature type="binding site" evidence="6">
    <location>
        <position position="410"/>
    </location>
    <ligand>
        <name>Zn(2+)</name>
        <dbReference type="ChEBI" id="CHEBI:29105"/>
    </ligand>
</feature>
<keyword evidence="2 6" id="KW-0808">Transferase</keyword>
<dbReference type="SUPFAM" id="SSF82282">
    <property type="entry name" value="Homocysteine S-methyltransferase"/>
    <property type="match status" value="1"/>
</dbReference>
<evidence type="ECO:0000313" key="9">
    <source>
        <dbReference type="Proteomes" id="UP000267342"/>
    </source>
</evidence>
<evidence type="ECO:0000256" key="2">
    <source>
        <dbReference type="ARBA" id="ARBA00022679"/>
    </source>
</evidence>